<name>A0A9D3VJE9_9ROSI</name>
<keyword evidence="1" id="KW-0812">Transmembrane</keyword>
<evidence type="ECO:0000313" key="2">
    <source>
        <dbReference type="EMBL" id="KAH1084163.1"/>
    </source>
</evidence>
<keyword evidence="1" id="KW-0472">Membrane</keyword>
<dbReference type="EMBL" id="JAIQCV010000007">
    <property type="protein sequence ID" value="KAH1084163.1"/>
    <property type="molecule type" value="Genomic_DNA"/>
</dbReference>
<gene>
    <name evidence="2" type="ORF">J1N35_023924</name>
</gene>
<keyword evidence="3" id="KW-1185">Reference proteome</keyword>
<comment type="caution">
    <text evidence="2">The sequence shown here is derived from an EMBL/GenBank/DDBJ whole genome shotgun (WGS) entry which is preliminary data.</text>
</comment>
<feature type="transmembrane region" description="Helical" evidence="1">
    <location>
        <begin position="73"/>
        <end position="91"/>
    </location>
</feature>
<evidence type="ECO:0000256" key="1">
    <source>
        <dbReference type="SAM" id="Phobius"/>
    </source>
</evidence>
<organism evidence="2 3">
    <name type="scientific">Gossypium stocksii</name>
    <dbReference type="NCBI Taxonomy" id="47602"/>
    <lineage>
        <taxon>Eukaryota</taxon>
        <taxon>Viridiplantae</taxon>
        <taxon>Streptophyta</taxon>
        <taxon>Embryophyta</taxon>
        <taxon>Tracheophyta</taxon>
        <taxon>Spermatophyta</taxon>
        <taxon>Magnoliopsida</taxon>
        <taxon>eudicotyledons</taxon>
        <taxon>Gunneridae</taxon>
        <taxon>Pentapetalae</taxon>
        <taxon>rosids</taxon>
        <taxon>malvids</taxon>
        <taxon>Malvales</taxon>
        <taxon>Malvaceae</taxon>
        <taxon>Malvoideae</taxon>
        <taxon>Gossypium</taxon>
    </lineage>
</organism>
<proteinExistence type="predicted"/>
<dbReference type="Proteomes" id="UP000828251">
    <property type="component" value="Unassembled WGS sequence"/>
</dbReference>
<dbReference type="AlphaFoldDB" id="A0A9D3VJE9"/>
<accession>A0A9D3VJE9</accession>
<evidence type="ECO:0000313" key="3">
    <source>
        <dbReference type="Proteomes" id="UP000828251"/>
    </source>
</evidence>
<protein>
    <submittedName>
        <fullName evidence="2">Uncharacterized protein</fullName>
    </submittedName>
</protein>
<sequence length="107" mass="12857">MVILASMVPNKDQWEWLWVWTNMLTHQILTQKFQQLSQWERIGPTTPKLQLEMTRSTCTSLISLELELLKTPTISFFFKLFFGFFFFLLKLRSREIQLKTRRKKGAN</sequence>
<reference evidence="2 3" key="1">
    <citation type="journal article" date="2021" name="Plant Biotechnol. J.">
        <title>Multi-omics assisted identification of the key and species-specific regulatory components of drought-tolerant mechanisms in Gossypium stocksii.</title>
        <authorList>
            <person name="Yu D."/>
            <person name="Ke L."/>
            <person name="Zhang D."/>
            <person name="Wu Y."/>
            <person name="Sun Y."/>
            <person name="Mei J."/>
            <person name="Sun J."/>
            <person name="Sun Y."/>
        </authorList>
    </citation>
    <scope>NUCLEOTIDE SEQUENCE [LARGE SCALE GENOMIC DNA]</scope>
    <source>
        <strain evidence="3">cv. E1</strain>
        <tissue evidence="2">Leaf</tissue>
    </source>
</reference>
<keyword evidence="1" id="KW-1133">Transmembrane helix</keyword>